<dbReference type="SMART" id="SM00953">
    <property type="entry name" value="RES"/>
    <property type="match status" value="1"/>
</dbReference>
<evidence type="ECO:0000313" key="2">
    <source>
        <dbReference type="EMBL" id="PVW14527.1"/>
    </source>
</evidence>
<feature type="domain" description="RES" evidence="1">
    <location>
        <begin position="19"/>
        <end position="145"/>
    </location>
</feature>
<name>A0A2U0I0A3_9FLAO</name>
<proteinExistence type="predicted"/>
<dbReference type="Pfam" id="PF08808">
    <property type="entry name" value="RES"/>
    <property type="match status" value="1"/>
</dbReference>
<accession>A0A2U0I0A3</accession>
<dbReference type="AlphaFoldDB" id="A0A2U0I0A3"/>
<gene>
    <name evidence="2" type="ORF">DDV96_08320</name>
</gene>
<protein>
    <recommendedName>
        <fullName evidence="1">RES domain-containing protein</fullName>
    </recommendedName>
</protein>
<evidence type="ECO:0000313" key="3">
    <source>
        <dbReference type="Proteomes" id="UP000245962"/>
    </source>
</evidence>
<dbReference type="OrthoDB" id="9789501at2"/>
<keyword evidence="3" id="KW-1185">Reference proteome</keyword>
<dbReference type="EMBL" id="QEHR01000005">
    <property type="protein sequence ID" value="PVW14527.1"/>
    <property type="molecule type" value="Genomic_DNA"/>
</dbReference>
<dbReference type="Proteomes" id="UP000245962">
    <property type="component" value="Unassembled WGS sequence"/>
</dbReference>
<dbReference type="InterPro" id="IPR014914">
    <property type="entry name" value="RES_dom"/>
</dbReference>
<evidence type="ECO:0000259" key="1">
    <source>
        <dbReference type="SMART" id="SM00953"/>
    </source>
</evidence>
<organism evidence="2 3">
    <name type="scientific">Marixanthomonas spongiae</name>
    <dbReference type="NCBI Taxonomy" id="2174845"/>
    <lineage>
        <taxon>Bacteria</taxon>
        <taxon>Pseudomonadati</taxon>
        <taxon>Bacteroidota</taxon>
        <taxon>Flavobacteriia</taxon>
        <taxon>Flavobacteriales</taxon>
        <taxon>Flavobacteriaceae</taxon>
        <taxon>Marixanthomonas</taxon>
    </lineage>
</organism>
<reference evidence="2 3" key="1">
    <citation type="submission" date="2018-04" db="EMBL/GenBank/DDBJ databases">
        <title>Marixanthomonas spongiae HN-E44 sp. nov., isolated from a marine sponge.</title>
        <authorList>
            <person name="Luo L."/>
            <person name="Zhuang L."/>
        </authorList>
    </citation>
    <scope>NUCLEOTIDE SEQUENCE [LARGE SCALE GENOMIC DNA]</scope>
    <source>
        <strain evidence="2 3">HN-E44</strain>
    </source>
</reference>
<comment type="caution">
    <text evidence="2">The sequence shown here is derived from an EMBL/GenBank/DDBJ whole genome shotgun (WGS) entry which is preliminary data.</text>
</comment>
<sequence length="157" mass="18265">MAFFILKLYRIAKKKFITDVSGEGARLYGGRWNKTGDAMLYCSQHLSLCVLEILVHLDYQYFTDDHYFIETEIADKDIFFLKEIENVHINWRNNPPLSSTQDYGSNWLQNSGQLAMGVPSAVLPFEYNILLNPKHPDFPKIKFSKEKILDIDSRIQV</sequence>